<dbReference type="SUPFAM" id="SSF51556">
    <property type="entry name" value="Metallo-dependent hydrolases"/>
    <property type="match status" value="1"/>
</dbReference>
<evidence type="ECO:0000313" key="3">
    <source>
        <dbReference type="EMBL" id="AMO92911.1"/>
    </source>
</evidence>
<reference evidence="3 4" key="1">
    <citation type="submission" date="2015-11" db="EMBL/GenBank/DDBJ databases">
        <title>Exploring the genomic traits of fungus-feeding bacterial genus Collimonas.</title>
        <authorList>
            <person name="Song C."/>
            <person name="Schmidt R."/>
            <person name="de Jager V."/>
            <person name="Krzyzanowska D."/>
            <person name="Jongedijk E."/>
            <person name="Cankar K."/>
            <person name="Beekwilder J."/>
            <person name="van Veen A."/>
            <person name="de Boer W."/>
            <person name="van Veen J.A."/>
            <person name="Garbeva P."/>
        </authorList>
    </citation>
    <scope>NUCLEOTIDE SEQUENCE [LARGE SCALE GENOMIC DNA]</scope>
    <source>
        <strain evidence="3 4">Ter6</strain>
    </source>
</reference>
<dbReference type="RefSeq" id="WP_082814499.1">
    <property type="nucleotide sequence ID" value="NZ_CP013232.1"/>
</dbReference>
<name>A0A127P642_9BURK</name>
<evidence type="ECO:0000256" key="1">
    <source>
        <dbReference type="SAM" id="SignalP"/>
    </source>
</evidence>
<dbReference type="EMBL" id="CP013232">
    <property type="protein sequence ID" value="AMO92911.1"/>
    <property type="molecule type" value="Genomic_DNA"/>
</dbReference>
<feature type="signal peptide" evidence="1">
    <location>
        <begin position="1"/>
        <end position="17"/>
    </location>
</feature>
<dbReference type="Pfam" id="PF04909">
    <property type="entry name" value="Amidohydro_2"/>
    <property type="match status" value="1"/>
</dbReference>
<dbReference type="Gene3D" id="3.20.20.140">
    <property type="entry name" value="Metal-dependent hydrolases"/>
    <property type="match status" value="1"/>
</dbReference>
<gene>
    <name evidence="3" type="ORF">CFter6_0180</name>
</gene>
<feature type="domain" description="Amidohydrolase-related" evidence="2">
    <location>
        <begin position="193"/>
        <end position="311"/>
    </location>
</feature>
<proteinExistence type="predicted"/>
<evidence type="ECO:0000313" key="4">
    <source>
        <dbReference type="Proteomes" id="UP000072421"/>
    </source>
</evidence>
<dbReference type="InterPro" id="IPR032466">
    <property type="entry name" value="Metal_Hydrolase"/>
</dbReference>
<accession>A0A127P642</accession>
<keyword evidence="3" id="KW-0378">Hydrolase</keyword>
<keyword evidence="1" id="KW-0732">Signal</keyword>
<dbReference type="PATRIC" id="fig|158899.10.peg.177"/>
<sequence length="369" mass="41580">MNICRFLLRSAMPAALATVFSGAAIGLTLEDYRTPSPACFNRATQPHLTVADTHIHFRPFGGESVSYQDMLQLMADNGVVFGGVMGIGQRLPWDARPGCDSYQDCRDLPANPTIKNDFVNAANFAEFKSPGRQLVFSMTFPDLAKPAEIPALIALYDKEYPGLFKLMGEANVVKQALFPNGHVPVTTAQIDQWADFMTILRERNMPLALHSDLGNDTGEPTKYLPLMEHVLTKYPDNKIIWLHLGMSSQQVAMDHLNHIILLQRMLDDFPNLYLDISWGVLEDNYFSKHRQAYVNFINRNSSRIITGSDYVAYKNKQPGYNYTDELKNSSAMNEFLNDKAFRDIALGQTYLTLLGMNKMYSAPQICSKR</sequence>
<dbReference type="OrthoDB" id="3982782at2"/>
<feature type="chain" id="PRO_5007276675" evidence="1">
    <location>
        <begin position="18"/>
        <end position="369"/>
    </location>
</feature>
<dbReference type="GO" id="GO:0016787">
    <property type="term" value="F:hydrolase activity"/>
    <property type="evidence" value="ECO:0007669"/>
    <property type="project" value="UniProtKB-KW"/>
</dbReference>
<protein>
    <submittedName>
        <fullName evidence="3">Amidohydrolase family protein</fullName>
    </submittedName>
</protein>
<organism evidence="3">
    <name type="scientific">Collimonas fungivorans</name>
    <dbReference type="NCBI Taxonomy" id="158899"/>
    <lineage>
        <taxon>Bacteria</taxon>
        <taxon>Pseudomonadati</taxon>
        <taxon>Pseudomonadota</taxon>
        <taxon>Betaproteobacteria</taxon>
        <taxon>Burkholderiales</taxon>
        <taxon>Oxalobacteraceae</taxon>
        <taxon>Collimonas</taxon>
    </lineage>
</organism>
<dbReference type="AlphaFoldDB" id="A0A127P642"/>
<dbReference type="InterPro" id="IPR006680">
    <property type="entry name" value="Amidohydro-rel"/>
</dbReference>
<dbReference type="Proteomes" id="UP000072421">
    <property type="component" value="Chromosome"/>
</dbReference>
<evidence type="ECO:0000259" key="2">
    <source>
        <dbReference type="Pfam" id="PF04909"/>
    </source>
</evidence>